<evidence type="ECO:0000256" key="5">
    <source>
        <dbReference type="ARBA" id="ARBA00022728"/>
    </source>
</evidence>
<dbReference type="Pfam" id="PF04088">
    <property type="entry name" value="Peroxin-13_N"/>
    <property type="match status" value="1"/>
</dbReference>
<dbReference type="PROSITE" id="PS50002">
    <property type="entry name" value="SH3"/>
    <property type="match status" value="1"/>
</dbReference>
<dbReference type="GO" id="GO:0016020">
    <property type="term" value="C:membrane"/>
    <property type="evidence" value="ECO:0007669"/>
    <property type="project" value="InterPro"/>
</dbReference>
<evidence type="ECO:0000256" key="4">
    <source>
        <dbReference type="ARBA" id="ARBA00022664"/>
    </source>
</evidence>
<dbReference type="CDD" id="cd11864">
    <property type="entry name" value="SH3_PEX13_eumet"/>
    <property type="match status" value="1"/>
</dbReference>
<dbReference type="AlphaFoldDB" id="A0A915LPJ7"/>
<feature type="compositionally biased region" description="Gly residues" evidence="11">
    <location>
        <begin position="89"/>
        <end position="102"/>
    </location>
</feature>
<protein>
    <submittedName>
        <fullName evidence="15">U6 snRNA-associated Sm-like protein LSm4</fullName>
    </submittedName>
</protein>
<evidence type="ECO:0000256" key="2">
    <source>
        <dbReference type="ARBA" id="ARBA00006850"/>
    </source>
</evidence>
<keyword evidence="3 10" id="KW-0728">SH3 domain</keyword>
<dbReference type="InterPro" id="IPR001163">
    <property type="entry name" value="Sm_dom_euk/arc"/>
</dbReference>
<evidence type="ECO:0000256" key="9">
    <source>
        <dbReference type="ARBA" id="ARBA00023274"/>
    </source>
</evidence>
<dbReference type="InterPro" id="IPR001452">
    <property type="entry name" value="SH3_domain"/>
</dbReference>
<accession>A0A915LPJ7</accession>
<dbReference type="GO" id="GO:0000956">
    <property type="term" value="P:nuclear-transcribed mRNA catabolic process"/>
    <property type="evidence" value="ECO:0007669"/>
    <property type="project" value="InterPro"/>
</dbReference>
<dbReference type="Proteomes" id="UP000887561">
    <property type="component" value="Unplaced"/>
</dbReference>
<dbReference type="Pfam" id="PF01423">
    <property type="entry name" value="LSM"/>
    <property type="match status" value="1"/>
</dbReference>
<dbReference type="Pfam" id="PF14604">
    <property type="entry name" value="SH3_9"/>
    <property type="match status" value="1"/>
</dbReference>
<dbReference type="InterPro" id="IPR027141">
    <property type="entry name" value="LSm4/Sm_D1/D3"/>
</dbReference>
<keyword evidence="6" id="KW-0694">RNA-binding</keyword>
<evidence type="ECO:0000313" key="14">
    <source>
        <dbReference type="Proteomes" id="UP000887561"/>
    </source>
</evidence>
<dbReference type="InterPro" id="IPR010920">
    <property type="entry name" value="LSM_dom_sf"/>
</dbReference>
<name>A0A915LPJ7_MELJA</name>
<keyword evidence="4" id="KW-0507">mRNA processing</keyword>
<dbReference type="GO" id="GO:0000398">
    <property type="term" value="P:mRNA splicing, via spliceosome"/>
    <property type="evidence" value="ECO:0007669"/>
    <property type="project" value="InterPro"/>
</dbReference>
<evidence type="ECO:0000259" key="13">
    <source>
        <dbReference type="PROSITE" id="PS52002"/>
    </source>
</evidence>
<feature type="domain" description="Sm" evidence="13">
    <location>
        <begin position="3"/>
        <end position="77"/>
    </location>
</feature>
<dbReference type="GO" id="GO:0003723">
    <property type="term" value="F:RNA binding"/>
    <property type="evidence" value="ECO:0007669"/>
    <property type="project" value="UniProtKB-KW"/>
</dbReference>
<keyword evidence="7" id="KW-0508">mRNA splicing</keyword>
<evidence type="ECO:0000256" key="1">
    <source>
        <dbReference type="ARBA" id="ARBA00004123"/>
    </source>
</evidence>
<dbReference type="SMART" id="SM00651">
    <property type="entry name" value="Sm"/>
    <property type="match status" value="1"/>
</dbReference>
<dbReference type="PROSITE" id="PS52002">
    <property type="entry name" value="SM"/>
    <property type="match status" value="1"/>
</dbReference>
<dbReference type="Gene3D" id="2.30.30.100">
    <property type="match status" value="1"/>
</dbReference>
<sequence>MVLPLSLLKTAQNHPMLIELKNGETYNGMLIACDSWMNVHLRDAICTSKEGDKFMKIPEVYVRVKDEVKEVRRQQKENRTMKRNFAKGARGGGSGGGGGRPGGVDIVESRDKTEFSRRLNRRDVYQQTPDPYGFSRINNSQPMTTYEFLRTAEESTRGAFQSIEHVASAFLSIASLLNSTYGAVFNSFRAIISVVEQLKSLKHFALYDFSAASQNELSFSTFDTLRIAPKQKQPDIKDWLLASNSDGSKIGLVPINYIRILDHNNNPN</sequence>
<dbReference type="Gene3D" id="2.30.30.40">
    <property type="entry name" value="SH3 Domains"/>
    <property type="match status" value="1"/>
</dbReference>
<dbReference type="CDD" id="cd01723">
    <property type="entry name" value="LSm4"/>
    <property type="match status" value="1"/>
</dbReference>
<dbReference type="GO" id="GO:0005777">
    <property type="term" value="C:peroxisome"/>
    <property type="evidence" value="ECO:0007669"/>
    <property type="project" value="InterPro"/>
</dbReference>
<evidence type="ECO:0000256" key="6">
    <source>
        <dbReference type="ARBA" id="ARBA00022884"/>
    </source>
</evidence>
<comment type="subcellular location">
    <subcellularLocation>
        <location evidence="1">Nucleus</location>
    </subcellularLocation>
</comment>
<dbReference type="InterPro" id="IPR036028">
    <property type="entry name" value="SH3-like_dom_sf"/>
</dbReference>
<evidence type="ECO:0000256" key="3">
    <source>
        <dbReference type="ARBA" id="ARBA00022443"/>
    </source>
</evidence>
<dbReference type="GO" id="GO:0005681">
    <property type="term" value="C:spliceosomal complex"/>
    <property type="evidence" value="ECO:0007669"/>
    <property type="project" value="UniProtKB-KW"/>
</dbReference>
<feature type="domain" description="SH3" evidence="12">
    <location>
        <begin position="198"/>
        <end position="263"/>
    </location>
</feature>
<evidence type="ECO:0000256" key="10">
    <source>
        <dbReference type="PROSITE-ProRule" id="PRU00192"/>
    </source>
</evidence>
<dbReference type="SMART" id="SM00326">
    <property type="entry name" value="SH3"/>
    <property type="match status" value="1"/>
</dbReference>
<evidence type="ECO:0000259" key="12">
    <source>
        <dbReference type="PROSITE" id="PS50002"/>
    </source>
</evidence>
<dbReference type="GO" id="GO:0016560">
    <property type="term" value="P:protein import into peroxisome matrix, docking"/>
    <property type="evidence" value="ECO:0007669"/>
    <property type="project" value="InterPro"/>
</dbReference>
<reference evidence="15" key="1">
    <citation type="submission" date="2022-11" db="UniProtKB">
        <authorList>
            <consortium name="WormBaseParasite"/>
        </authorList>
    </citation>
    <scope>IDENTIFICATION</scope>
</reference>
<evidence type="ECO:0000256" key="7">
    <source>
        <dbReference type="ARBA" id="ARBA00023187"/>
    </source>
</evidence>
<evidence type="ECO:0000313" key="15">
    <source>
        <dbReference type="WBParaSite" id="scaffold1597_cov224.g3337"/>
    </source>
</evidence>
<dbReference type="SUPFAM" id="SSF50044">
    <property type="entry name" value="SH3-domain"/>
    <property type="match status" value="1"/>
</dbReference>
<dbReference type="PANTHER" id="PTHR23338">
    <property type="entry name" value="SMALL NUCLEAR RIBONUCLEOPROTEIN SM"/>
    <property type="match status" value="1"/>
</dbReference>
<dbReference type="WBParaSite" id="scaffold1597_cov224.g3337">
    <property type="protein sequence ID" value="scaffold1597_cov224.g3337"/>
    <property type="gene ID" value="scaffold1597_cov224.g3337"/>
</dbReference>
<dbReference type="InterPro" id="IPR007223">
    <property type="entry name" value="Peroxin-13_N"/>
</dbReference>
<keyword evidence="5" id="KW-0747">Spliceosome</keyword>
<dbReference type="SUPFAM" id="SSF50182">
    <property type="entry name" value="Sm-like ribonucleoproteins"/>
    <property type="match status" value="1"/>
</dbReference>
<feature type="region of interest" description="Disordered" evidence="11">
    <location>
        <begin position="82"/>
        <end position="113"/>
    </location>
</feature>
<proteinExistence type="inferred from homology"/>
<keyword evidence="9" id="KW-0687">Ribonucleoprotein</keyword>
<dbReference type="InterPro" id="IPR034101">
    <property type="entry name" value="Lsm4"/>
</dbReference>
<comment type="similarity">
    <text evidence="2">Belongs to the snRNP Sm proteins family.</text>
</comment>
<dbReference type="InterPro" id="IPR047575">
    <property type="entry name" value="Sm"/>
</dbReference>
<keyword evidence="8" id="KW-0539">Nucleus</keyword>
<keyword evidence="14" id="KW-1185">Reference proteome</keyword>
<organism evidence="14 15">
    <name type="scientific">Meloidogyne javanica</name>
    <name type="common">Root-knot nematode worm</name>
    <dbReference type="NCBI Taxonomy" id="6303"/>
    <lineage>
        <taxon>Eukaryota</taxon>
        <taxon>Metazoa</taxon>
        <taxon>Ecdysozoa</taxon>
        <taxon>Nematoda</taxon>
        <taxon>Chromadorea</taxon>
        <taxon>Rhabditida</taxon>
        <taxon>Tylenchina</taxon>
        <taxon>Tylenchomorpha</taxon>
        <taxon>Tylenchoidea</taxon>
        <taxon>Meloidogynidae</taxon>
        <taxon>Meloidogyninae</taxon>
        <taxon>Meloidogyne</taxon>
        <taxon>Meloidogyne incognita group</taxon>
    </lineage>
</organism>
<evidence type="ECO:0000256" key="11">
    <source>
        <dbReference type="SAM" id="MobiDB-lite"/>
    </source>
</evidence>
<evidence type="ECO:0000256" key="8">
    <source>
        <dbReference type="ARBA" id="ARBA00023242"/>
    </source>
</evidence>